<keyword evidence="4" id="KW-1185">Reference proteome</keyword>
<evidence type="ECO:0000313" key="3">
    <source>
        <dbReference type="EMBL" id="KAF0301912.1"/>
    </source>
</evidence>
<protein>
    <submittedName>
        <fullName evidence="3">Uncharacterized protein</fullName>
    </submittedName>
</protein>
<keyword evidence="2" id="KW-0732">Signal</keyword>
<proteinExistence type="predicted"/>
<organism evidence="3 4">
    <name type="scientific">Amphibalanus amphitrite</name>
    <name type="common">Striped barnacle</name>
    <name type="synonym">Balanus amphitrite</name>
    <dbReference type="NCBI Taxonomy" id="1232801"/>
    <lineage>
        <taxon>Eukaryota</taxon>
        <taxon>Metazoa</taxon>
        <taxon>Ecdysozoa</taxon>
        <taxon>Arthropoda</taxon>
        <taxon>Crustacea</taxon>
        <taxon>Multicrustacea</taxon>
        <taxon>Cirripedia</taxon>
        <taxon>Thoracica</taxon>
        <taxon>Thoracicalcarea</taxon>
        <taxon>Balanomorpha</taxon>
        <taxon>Balanoidea</taxon>
        <taxon>Balanidae</taxon>
        <taxon>Amphibalaninae</taxon>
        <taxon>Amphibalanus</taxon>
    </lineage>
</organism>
<feature type="region of interest" description="Disordered" evidence="1">
    <location>
        <begin position="268"/>
        <end position="299"/>
    </location>
</feature>
<evidence type="ECO:0000313" key="4">
    <source>
        <dbReference type="Proteomes" id="UP000440578"/>
    </source>
</evidence>
<reference evidence="3 4" key="1">
    <citation type="submission" date="2019-07" db="EMBL/GenBank/DDBJ databases">
        <title>Draft genome assembly of a fouling barnacle, Amphibalanus amphitrite (Darwin, 1854): The first reference genome for Thecostraca.</title>
        <authorList>
            <person name="Kim W."/>
        </authorList>
    </citation>
    <scope>NUCLEOTIDE SEQUENCE [LARGE SCALE GENOMIC DNA]</scope>
    <source>
        <strain evidence="3">SNU_AA5</strain>
        <tissue evidence="3">Soma without cirri and trophi</tissue>
    </source>
</reference>
<name>A0A6A4WGH5_AMPAM</name>
<dbReference type="EMBL" id="VIIS01001110">
    <property type="protein sequence ID" value="KAF0301912.1"/>
    <property type="molecule type" value="Genomic_DNA"/>
</dbReference>
<accession>A0A6A4WGH5</accession>
<feature type="chain" id="PRO_5025471242" evidence="2">
    <location>
        <begin position="18"/>
        <end position="326"/>
    </location>
</feature>
<dbReference type="AlphaFoldDB" id="A0A6A4WGH5"/>
<comment type="caution">
    <text evidence="3">The sequence shown here is derived from an EMBL/GenBank/DDBJ whole genome shotgun (WGS) entry which is preliminary data.</text>
</comment>
<gene>
    <name evidence="3" type="ORF">FJT64_025916</name>
</gene>
<evidence type="ECO:0000256" key="2">
    <source>
        <dbReference type="SAM" id="SignalP"/>
    </source>
</evidence>
<dbReference type="Proteomes" id="UP000440578">
    <property type="component" value="Unassembled WGS sequence"/>
</dbReference>
<sequence length="326" mass="37576">MMRTVLLLTAAVLGAAADHPPPAVSSYQAGAAVSAAPQPVQDTYEVAEAKRAFQQEYQKLAREAELAPDTHQYTAQPQYYQQQPQYYQQQPRPAYTLGQAPQPVQDTYEVAEAKRAFQQEYQKLAREAELAPDTHQYTAQPQDYQQQPQYYQQQPRPAYTLGQAPQPVQDTYEVAEAKRAFQQEYQKLAREAELAPDTHQYTAQPQYYQQQPQYYQQQPRPAYTLGQAPQPVQDTYEVAEAKRAFQQEYQKLAREAELVPDTNQYTAQPQYRQQQPQYYQQQPRPAYTPGQAPQPVQDTYEVAEAKRVFQMEFDRRAALAQSPSYN</sequence>
<evidence type="ECO:0000256" key="1">
    <source>
        <dbReference type="SAM" id="MobiDB-lite"/>
    </source>
</evidence>
<feature type="signal peptide" evidence="2">
    <location>
        <begin position="1"/>
        <end position="17"/>
    </location>
</feature>
<feature type="compositionally biased region" description="Low complexity" evidence="1">
    <location>
        <begin position="268"/>
        <end position="289"/>
    </location>
</feature>